<comment type="caution">
    <text evidence="1">The sequence shown here is derived from an EMBL/GenBank/DDBJ whole genome shotgun (WGS) entry which is preliminary data.</text>
</comment>
<accession>A0A9W8MWU8</accession>
<protein>
    <submittedName>
        <fullName evidence="1">Uncharacterized protein</fullName>
    </submittedName>
</protein>
<dbReference type="OrthoDB" id="2863836at2759"/>
<organism evidence="1 2">
    <name type="scientific">Agrocybe chaxingu</name>
    <dbReference type="NCBI Taxonomy" id="84603"/>
    <lineage>
        <taxon>Eukaryota</taxon>
        <taxon>Fungi</taxon>
        <taxon>Dikarya</taxon>
        <taxon>Basidiomycota</taxon>
        <taxon>Agaricomycotina</taxon>
        <taxon>Agaricomycetes</taxon>
        <taxon>Agaricomycetidae</taxon>
        <taxon>Agaricales</taxon>
        <taxon>Agaricineae</taxon>
        <taxon>Strophariaceae</taxon>
        <taxon>Agrocybe</taxon>
    </lineage>
</organism>
<evidence type="ECO:0000313" key="1">
    <source>
        <dbReference type="EMBL" id="KAJ3514973.1"/>
    </source>
</evidence>
<gene>
    <name evidence="1" type="ORF">NLJ89_g2051</name>
</gene>
<name>A0A9W8MWU8_9AGAR</name>
<dbReference type="EMBL" id="JANKHO010000119">
    <property type="protein sequence ID" value="KAJ3514973.1"/>
    <property type="molecule type" value="Genomic_DNA"/>
</dbReference>
<dbReference type="AlphaFoldDB" id="A0A9W8MWU8"/>
<reference evidence="1" key="1">
    <citation type="submission" date="2022-07" db="EMBL/GenBank/DDBJ databases">
        <title>Genome Sequence of Agrocybe chaxingu.</title>
        <authorList>
            <person name="Buettner E."/>
        </authorList>
    </citation>
    <scope>NUCLEOTIDE SEQUENCE</scope>
    <source>
        <strain evidence="1">MP-N11</strain>
    </source>
</reference>
<sequence>MKEAASSMSLGPICELSQELINAIVDIIYEDISREPWTVTPAMHHLYSYPLICSAFLHRSQSHIFAEIRLGKKDGDKGNRSRRNKVLAKLLARNPHLADHIHSLHLTLPKKDNAWIHKDQHFLRVLPLITDNGRRLKKLTIYGYVDGYIKNPDKAAAHVFRPYISPSISSLHLSGMSKFPLDILKSFIRLKHLKLEGVKAFETPAPFSLPFLRFEGACKLQTVECSYGADCLRNLVAIGKPLSQDPQIDLSALQSMKIYIDKANDIPAARELMQVAGCSLREVHLVRSHFAGEDAHLNPTPREG</sequence>
<proteinExistence type="predicted"/>
<dbReference type="Proteomes" id="UP001148786">
    <property type="component" value="Unassembled WGS sequence"/>
</dbReference>
<keyword evidence="2" id="KW-1185">Reference proteome</keyword>
<evidence type="ECO:0000313" key="2">
    <source>
        <dbReference type="Proteomes" id="UP001148786"/>
    </source>
</evidence>